<gene>
    <name evidence="3" type="primary">egtC</name>
    <name evidence="3" type="ORF">ENSA5_69820</name>
</gene>
<keyword evidence="3" id="KW-0378">Hydrolase</keyword>
<dbReference type="InterPro" id="IPR029055">
    <property type="entry name" value="Ntn_hydrolases_N"/>
</dbReference>
<name>A0A2S9XAJ8_9BACT</name>
<keyword evidence="1" id="KW-0315">Glutamine amidotransferase</keyword>
<feature type="domain" description="Glutamine amidotransferase type-2" evidence="2">
    <location>
        <begin position="24"/>
        <end position="304"/>
    </location>
</feature>
<dbReference type="Gene3D" id="3.60.20.10">
    <property type="entry name" value="Glutamine Phosphoribosylpyrophosphate, subunit 1, domain 1"/>
    <property type="match status" value="1"/>
</dbReference>
<evidence type="ECO:0000313" key="3">
    <source>
        <dbReference type="EMBL" id="PRP89878.1"/>
    </source>
</evidence>
<dbReference type="CDD" id="cd01908">
    <property type="entry name" value="YafJ"/>
    <property type="match status" value="1"/>
</dbReference>
<comment type="caution">
    <text evidence="3">The sequence shown here is derived from an EMBL/GenBank/DDBJ whole genome shotgun (WGS) entry which is preliminary data.</text>
</comment>
<reference evidence="3 4" key="1">
    <citation type="submission" date="2018-03" db="EMBL/GenBank/DDBJ databases">
        <title>Draft Genome Sequences of the Obligatory Marine Myxobacteria Enhygromyxa salina SWB005.</title>
        <authorList>
            <person name="Poehlein A."/>
            <person name="Moghaddam J.A."/>
            <person name="Harms H."/>
            <person name="Alanjari M."/>
            <person name="Koenig G.M."/>
            <person name="Daniel R."/>
            <person name="Schaeberle T.F."/>
        </authorList>
    </citation>
    <scope>NUCLEOTIDE SEQUENCE [LARGE SCALE GENOMIC DNA]</scope>
    <source>
        <strain evidence="3 4">SWB005</strain>
    </source>
</reference>
<dbReference type="InterPro" id="IPR017932">
    <property type="entry name" value="GATase_2_dom"/>
</dbReference>
<dbReference type="GO" id="GO:0006751">
    <property type="term" value="P:glutathione catabolic process"/>
    <property type="evidence" value="ECO:0007669"/>
    <property type="project" value="TreeGrafter"/>
</dbReference>
<dbReference type="InterPro" id="IPR026869">
    <property type="entry name" value="EgtC-like"/>
</dbReference>
<dbReference type="Pfam" id="PF13230">
    <property type="entry name" value="GATase_4"/>
    <property type="match status" value="1"/>
</dbReference>
<dbReference type="SUPFAM" id="SSF56235">
    <property type="entry name" value="N-terminal nucleophile aminohydrolases (Ntn hydrolases)"/>
    <property type="match status" value="1"/>
</dbReference>
<dbReference type="AlphaFoldDB" id="A0A2S9XAJ8"/>
<dbReference type="PROSITE" id="PS51278">
    <property type="entry name" value="GATASE_TYPE_2"/>
    <property type="match status" value="1"/>
</dbReference>
<dbReference type="InterPro" id="IPR052373">
    <property type="entry name" value="Gamma-glu_amide_hydrolase"/>
</dbReference>
<dbReference type="GO" id="GO:0008242">
    <property type="term" value="F:omega peptidase activity"/>
    <property type="evidence" value="ECO:0007669"/>
    <property type="project" value="TreeGrafter"/>
</dbReference>
<organism evidence="3 4">
    <name type="scientific">Enhygromyxa salina</name>
    <dbReference type="NCBI Taxonomy" id="215803"/>
    <lineage>
        <taxon>Bacteria</taxon>
        <taxon>Pseudomonadati</taxon>
        <taxon>Myxococcota</taxon>
        <taxon>Polyangia</taxon>
        <taxon>Nannocystales</taxon>
        <taxon>Nannocystaceae</taxon>
        <taxon>Enhygromyxa</taxon>
    </lineage>
</organism>
<protein>
    <submittedName>
        <fullName evidence="3">Amidohydrolase EgtC</fullName>
        <ecNumber evidence="3">3.5.1.-</ecNumber>
    </submittedName>
</protein>
<keyword evidence="4" id="KW-1185">Reference proteome</keyword>
<dbReference type="PANTHER" id="PTHR43187">
    <property type="entry name" value="GLUTAMINE AMIDOTRANSFERASE DUG3-RELATED"/>
    <property type="match status" value="1"/>
</dbReference>
<dbReference type="GO" id="GO:0005737">
    <property type="term" value="C:cytoplasm"/>
    <property type="evidence" value="ECO:0007669"/>
    <property type="project" value="TreeGrafter"/>
</dbReference>
<dbReference type="PANTHER" id="PTHR43187:SF1">
    <property type="entry name" value="GLUTAMINE AMIDOTRANSFERASE DUG3-RELATED"/>
    <property type="match status" value="1"/>
</dbReference>
<evidence type="ECO:0000313" key="4">
    <source>
        <dbReference type="Proteomes" id="UP000237968"/>
    </source>
</evidence>
<dbReference type="EC" id="3.5.1.-" evidence="3"/>
<dbReference type="Proteomes" id="UP000237968">
    <property type="component" value="Unassembled WGS sequence"/>
</dbReference>
<dbReference type="GO" id="GO:0061672">
    <property type="term" value="C:glutathione hydrolase complex"/>
    <property type="evidence" value="ECO:0007669"/>
    <property type="project" value="TreeGrafter"/>
</dbReference>
<evidence type="ECO:0000259" key="2">
    <source>
        <dbReference type="PROSITE" id="PS51278"/>
    </source>
</evidence>
<dbReference type="EMBL" id="PVNK01000311">
    <property type="protein sequence ID" value="PRP89878.1"/>
    <property type="molecule type" value="Genomic_DNA"/>
</dbReference>
<dbReference type="OrthoDB" id="9804310at2"/>
<proteinExistence type="predicted"/>
<accession>A0A2S9XAJ8</accession>
<sequence>MAELRSRLWAAQAGPLTVDSGEMCRFAMYLGPPIKLSALVTEPSNSIIHQSYDAQEREEPLNGDGFGVAWYVPELRDEPAVFKSISPAWNNANLLNLAPVTRSHCLLAHVRAASPGLAVAQVNCHPFVRERFAFMHNGSVGGFARLRRRLRERLSDLAYDAIAGSTDSEHVLALLSDRWLEALEPDPLERAALALRETIELLEHLRAELDIEEPSYLNLAITDGAAAMVCRYVSPGPDPAHSLYYARGALVVEDGKSRIDAPKSDGPAVVVASEPLGDRSRWEAVPRNHLVLIDDQRRVNLREI</sequence>
<evidence type="ECO:0000256" key="1">
    <source>
        <dbReference type="ARBA" id="ARBA00022962"/>
    </source>
</evidence>